<dbReference type="RefSeq" id="WP_377334177.1">
    <property type="nucleotide sequence ID" value="NZ_JBHSGB010000010.1"/>
</dbReference>
<dbReference type="SMART" id="SM00471">
    <property type="entry name" value="HDc"/>
    <property type="match status" value="1"/>
</dbReference>
<name>A0ABV9JN55_9GAMM</name>
<dbReference type="PROSITE" id="PS51831">
    <property type="entry name" value="HD"/>
    <property type="match status" value="1"/>
</dbReference>
<dbReference type="PANTHER" id="PTHR43155">
    <property type="entry name" value="CYCLIC DI-GMP PHOSPHODIESTERASE PA4108-RELATED"/>
    <property type="match status" value="1"/>
</dbReference>
<feature type="coiled-coil region" evidence="1">
    <location>
        <begin position="96"/>
        <end position="123"/>
    </location>
</feature>
<comment type="caution">
    <text evidence="4">The sequence shown here is derived from an EMBL/GenBank/DDBJ whole genome shotgun (WGS) entry which is preliminary data.</text>
</comment>
<evidence type="ECO:0000259" key="3">
    <source>
        <dbReference type="PROSITE" id="PS51832"/>
    </source>
</evidence>
<dbReference type="NCBIfam" id="TIGR00277">
    <property type="entry name" value="HDIG"/>
    <property type="match status" value="1"/>
</dbReference>
<dbReference type="SUPFAM" id="SSF109604">
    <property type="entry name" value="HD-domain/PDEase-like"/>
    <property type="match status" value="1"/>
</dbReference>
<dbReference type="InterPro" id="IPR006674">
    <property type="entry name" value="HD_domain"/>
</dbReference>
<dbReference type="Pfam" id="PF11871">
    <property type="entry name" value="DUF3391"/>
    <property type="match status" value="1"/>
</dbReference>
<reference evidence="5" key="1">
    <citation type="journal article" date="2019" name="Int. J. Syst. Evol. Microbiol.">
        <title>The Global Catalogue of Microorganisms (GCM) 10K type strain sequencing project: providing services to taxonomists for standard genome sequencing and annotation.</title>
        <authorList>
            <consortium name="The Broad Institute Genomics Platform"/>
            <consortium name="The Broad Institute Genome Sequencing Center for Infectious Disease"/>
            <person name="Wu L."/>
            <person name="Ma J."/>
        </authorList>
    </citation>
    <scope>NUCLEOTIDE SEQUENCE [LARGE SCALE GENOMIC DNA]</scope>
    <source>
        <strain evidence="5">DT28</strain>
    </source>
</reference>
<keyword evidence="5" id="KW-1185">Reference proteome</keyword>
<protein>
    <submittedName>
        <fullName evidence="4">HD-GYP domain-containing protein</fullName>
    </submittedName>
</protein>
<gene>
    <name evidence="4" type="ORF">ACFO3I_11760</name>
</gene>
<accession>A0ABV9JN55</accession>
<evidence type="ECO:0000259" key="2">
    <source>
        <dbReference type="PROSITE" id="PS51831"/>
    </source>
</evidence>
<dbReference type="PANTHER" id="PTHR43155:SF2">
    <property type="entry name" value="CYCLIC DI-GMP PHOSPHODIESTERASE PA4108"/>
    <property type="match status" value="1"/>
</dbReference>
<proteinExistence type="predicted"/>
<feature type="domain" description="HD-GYP" evidence="3">
    <location>
        <begin position="155"/>
        <end position="351"/>
    </location>
</feature>
<organism evidence="4 5">
    <name type="scientific">Rheinheimera marina</name>
    <dbReference type="NCBI Taxonomy" id="1774958"/>
    <lineage>
        <taxon>Bacteria</taxon>
        <taxon>Pseudomonadati</taxon>
        <taxon>Pseudomonadota</taxon>
        <taxon>Gammaproteobacteria</taxon>
        <taxon>Chromatiales</taxon>
        <taxon>Chromatiaceae</taxon>
        <taxon>Rheinheimera</taxon>
    </lineage>
</organism>
<sequence>MIRSVLEFIELPVKISPADVKVGYAIKLPVGWMKHPFLTNKLVVENQQQVRIIQSLDLEFVYFYPERSSVALDNPSEPQEQASLDIADIQAKTEMQHEKMRRIEQAKAQRRELQKTEKAFAQSVVQVRQLMSQIGSRPLNAIQDADMLVGQLADTILGADALVLHLISQAGKEQEGLYYHALNVSILSMMLAKQLKFSAEQVKLVGLGALFHDIGKLKVPAQILRKTTALTTPEENFLKLHGKLGLDLLKLSDQFPDAAKTIVEQHHEYLDGSGYPAGLKAEQIDKLARAVAVVNEFDNLCHPVDPSKARSPHHALSAMYKSMKGKLGDVEMKLLIKMMGIYPPGTVVQLSDQRIGIVLSVNEEAMLYPNILIYDPDVPRLEAPVITLAADGLKIEKAIRAKSLPPEVYGYLNPRAQISYYVQQK</sequence>
<dbReference type="Proteomes" id="UP001595962">
    <property type="component" value="Unassembled WGS sequence"/>
</dbReference>
<dbReference type="PROSITE" id="PS51832">
    <property type="entry name" value="HD_GYP"/>
    <property type="match status" value="1"/>
</dbReference>
<evidence type="ECO:0000313" key="4">
    <source>
        <dbReference type="EMBL" id="MFC4655688.1"/>
    </source>
</evidence>
<evidence type="ECO:0000313" key="5">
    <source>
        <dbReference type="Proteomes" id="UP001595962"/>
    </source>
</evidence>
<evidence type="ECO:0000256" key="1">
    <source>
        <dbReference type="SAM" id="Coils"/>
    </source>
</evidence>
<dbReference type="Gene3D" id="1.10.3210.10">
    <property type="entry name" value="Hypothetical protein af1432"/>
    <property type="match status" value="1"/>
</dbReference>
<dbReference type="EMBL" id="JBHSGB010000010">
    <property type="protein sequence ID" value="MFC4655688.1"/>
    <property type="molecule type" value="Genomic_DNA"/>
</dbReference>
<dbReference type="InterPro" id="IPR006675">
    <property type="entry name" value="HDIG_dom"/>
</dbReference>
<dbReference type="InterPro" id="IPR003607">
    <property type="entry name" value="HD/PDEase_dom"/>
</dbReference>
<dbReference type="InterPro" id="IPR021812">
    <property type="entry name" value="DUF3391"/>
</dbReference>
<dbReference type="CDD" id="cd00077">
    <property type="entry name" value="HDc"/>
    <property type="match status" value="1"/>
</dbReference>
<feature type="domain" description="HD" evidence="2">
    <location>
        <begin position="177"/>
        <end position="294"/>
    </location>
</feature>
<keyword evidence="1" id="KW-0175">Coiled coil</keyword>
<dbReference type="InterPro" id="IPR037522">
    <property type="entry name" value="HD_GYP_dom"/>
</dbReference>
<dbReference type="Pfam" id="PF13487">
    <property type="entry name" value="HD_5"/>
    <property type="match status" value="1"/>
</dbReference>